<protein>
    <submittedName>
        <fullName evidence="1">Uncharacterized protein</fullName>
    </submittedName>
</protein>
<accession>A0A2P2PME5</accession>
<reference evidence="1" key="1">
    <citation type="submission" date="2018-02" db="EMBL/GenBank/DDBJ databases">
        <title>Rhizophora mucronata_Transcriptome.</title>
        <authorList>
            <person name="Meera S.P."/>
            <person name="Sreeshan A."/>
            <person name="Augustine A."/>
        </authorList>
    </citation>
    <scope>NUCLEOTIDE SEQUENCE</scope>
    <source>
        <tissue evidence="1">Leaf</tissue>
    </source>
</reference>
<dbReference type="AlphaFoldDB" id="A0A2P2PME5"/>
<organism evidence="1">
    <name type="scientific">Rhizophora mucronata</name>
    <name type="common">Asiatic mangrove</name>
    <dbReference type="NCBI Taxonomy" id="61149"/>
    <lineage>
        <taxon>Eukaryota</taxon>
        <taxon>Viridiplantae</taxon>
        <taxon>Streptophyta</taxon>
        <taxon>Embryophyta</taxon>
        <taxon>Tracheophyta</taxon>
        <taxon>Spermatophyta</taxon>
        <taxon>Magnoliopsida</taxon>
        <taxon>eudicotyledons</taxon>
        <taxon>Gunneridae</taxon>
        <taxon>Pentapetalae</taxon>
        <taxon>rosids</taxon>
        <taxon>fabids</taxon>
        <taxon>Malpighiales</taxon>
        <taxon>Rhizophoraceae</taxon>
        <taxon>Rhizophora</taxon>
    </lineage>
</organism>
<name>A0A2P2PME5_RHIMU</name>
<proteinExistence type="predicted"/>
<dbReference type="EMBL" id="GGEC01075315">
    <property type="protein sequence ID" value="MBX55799.1"/>
    <property type="molecule type" value="Transcribed_RNA"/>
</dbReference>
<sequence length="21" mass="2572">MFSLMLFSLFKFYGSNNWILL</sequence>
<evidence type="ECO:0000313" key="1">
    <source>
        <dbReference type="EMBL" id="MBX55799.1"/>
    </source>
</evidence>